<keyword evidence="11" id="KW-1185">Reference proteome</keyword>
<evidence type="ECO:0000313" key="11">
    <source>
        <dbReference type="Proteomes" id="UP000245771"/>
    </source>
</evidence>
<dbReference type="GO" id="GO:0019354">
    <property type="term" value="P:siroheme biosynthetic process"/>
    <property type="evidence" value="ECO:0007669"/>
    <property type="project" value="UniProtKB-UniPathway"/>
</dbReference>
<keyword evidence="5" id="KW-0627">Porphyrin biosynthesis</keyword>
<dbReference type="GO" id="GO:0004325">
    <property type="term" value="F:ferrochelatase activity"/>
    <property type="evidence" value="ECO:0007669"/>
    <property type="project" value="InterPro"/>
</dbReference>
<evidence type="ECO:0000256" key="1">
    <source>
        <dbReference type="ARBA" id="ARBA00005010"/>
    </source>
</evidence>
<sequence length="301" mass="32618">MSKVPDHEKYTKICPGGGLILAWQLKDKKVLLVGGGNVAAGRLINVKDADGHLTVMCPSSGLCTEMKYRINVEKSVDQYIDKSYEGPEDIAGYDLVLTAIDDATTSRTICQIARSLKIPVNVADVPPECDFYFGSLIRRGPLQIMVSTGGKGPRIAATTRSLIERALPVSIGSAIEKVGILRAKLREKVPEPNKGARRMRWMIDVCDAWSFDELASLTPEEMDKILSGWEAGKVYKPRDVRGISVIRSFIPSKDSLYKSLFGTCPVVGYVSPWLAGIGGAALGVGATLAVIALRTKYSSAR</sequence>
<dbReference type="InterPro" id="IPR028162">
    <property type="entry name" value="Met8_C"/>
</dbReference>
<keyword evidence="7" id="KW-0472">Membrane</keyword>
<dbReference type="PANTHER" id="PTHR35330:SF1">
    <property type="entry name" value="SIROHEME BIOSYNTHESIS PROTEIN MET8"/>
    <property type="match status" value="1"/>
</dbReference>
<dbReference type="Gene3D" id="1.10.3280.10">
    <property type="entry name" value="Siroheme synthase, domain 3"/>
    <property type="match status" value="1"/>
</dbReference>
<dbReference type="GO" id="GO:0043115">
    <property type="term" value="F:precorrin-2 dehydrogenase activity"/>
    <property type="evidence" value="ECO:0007669"/>
    <property type="project" value="UniProtKB-EC"/>
</dbReference>
<dbReference type="Pfam" id="PF14824">
    <property type="entry name" value="Sirohm_synth_M"/>
    <property type="match status" value="1"/>
</dbReference>
<organism evidence="10 11">
    <name type="scientific">Meira miltonrushii</name>
    <dbReference type="NCBI Taxonomy" id="1280837"/>
    <lineage>
        <taxon>Eukaryota</taxon>
        <taxon>Fungi</taxon>
        <taxon>Dikarya</taxon>
        <taxon>Basidiomycota</taxon>
        <taxon>Ustilaginomycotina</taxon>
        <taxon>Exobasidiomycetes</taxon>
        <taxon>Exobasidiales</taxon>
        <taxon>Brachybasidiaceae</taxon>
        <taxon>Meira</taxon>
    </lineage>
</organism>
<dbReference type="AlphaFoldDB" id="A0A316VA22"/>
<feature type="domain" description="Siroheme biosynthesis protein Met8 C-terminal" evidence="8">
    <location>
        <begin position="168"/>
        <end position="234"/>
    </location>
</feature>
<evidence type="ECO:0000259" key="9">
    <source>
        <dbReference type="Pfam" id="PF14824"/>
    </source>
</evidence>
<dbReference type="SUPFAM" id="SSF51735">
    <property type="entry name" value="NAD(P)-binding Rossmann-fold domains"/>
    <property type="match status" value="1"/>
</dbReference>
<evidence type="ECO:0000256" key="5">
    <source>
        <dbReference type="ARBA" id="ARBA00023244"/>
    </source>
</evidence>
<proteinExistence type="predicted"/>
<dbReference type="STRING" id="1280837.A0A316VA22"/>
<keyword evidence="7" id="KW-0812">Transmembrane</keyword>
<dbReference type="PANTHER" id="PTHR35330">
    <property type="entry name" value="SIROHEME BIOSYNTHESIS PROTEIN MET8"/>
    <property type="match status" value="1"/>
</dbReference>
<protein>
    <recommendedName>
        <fullName evidence="2">precorrin-2 dehydrogenase</fullName>
        <ecNumber evidence="2">1.3.1.76</ecNumber>
    </recommendedName>
</protein>
<name>A0A316VA22_9BASI</name>
<reference evidence="10 11" key="1">
    <citation type="journal article" date="2018" name="Mol. Biol. Evol.">
        <title>Broad Genomic Sampling Reveals a Smut Pathogenic Ancestry of the Fungal Clade Ustilaginomycotina.</title>
        <authorList>
            <person name="Kijpornyongpan T."/>
            <person name="Mondo S.J."/>
            <person name="Barry K."/>
            <person name="Sandor L."/>
            <person name="Lee J."/>
            <person name="Lipzen A."/>
            <person name="Pangilinan J."/>
            <person name="LaButti K."/>
            <person name="Hainaut M."/>
            <person name="Henrissat B."/>
            <person name="Grigoriev I.V."/>
            <person name="Spatafora J.W."/>
            <person name="Aime M.C."/>
        </authorList>
    </citation>
    <scope>NUCLEOTIDE SEQUENCE [LARGE SCALE GENOMIC DNA]</scope>
    <source>
        <strain evidence="10 11">MCA 3882</strain>
    </source>
</reference>
<evidence type="ECO:0000256" key="6">
    <source>
        <dbReference type="ARBA" id="ARBA00047561"/>
    </source>
</evidence>
<gene>
    <name evidence="10" type="ORF">FA14DRAFT_71374</name>
</gene>
<dbReference type="InterPro" id="IPR006367">
    <property type="entry name" value="Sirohaem_synthase_N"/>
</dbReference>
<feature type="domain" description="Siroheme synthase central" evidence="9">
    <location>
        <begin position="139"/>
        <end position="165"/>
    </location>
</feature>
<evidence type="ECO:0000256" key="3">
    <source>
        <dbReference type="ARBA" id="ARBA00023002"/>
    </source>
</evidence>
<dbReference type="RefSeq" id="XP_025354614.1">
    <property type="nucleotide sequence ID" value="XM_025502747.1"/>
</dbReference>
<dbReference type="FunCoup" id="A0A316VA22">
    <property type="interactions" value="101"/>
</dbReference>
<accession>A0A316VA22</accession>
<evidence type="ECO:0000256" key="2">
    <source>
        <dbReference type="ARBA" id="ARBA00012400"/>
    </source>
</evidence>
<comment type="pathway">
    <text evidence="1">Porphyrin-containing compound metabolism; siroheme biosynthesis; sirohydrochlorin from precorrin-2: step 1/1.</text>
</comment>
<dbReference type="EC" id="1.3.1.76" evidence="2"/>
<dbReference type="Pfam" id="PF14823">
    <property type="entry name" value="Sirohm_synth_C"/>
    <property type="match status" value="1"/>
</dbReference>
<feature type="transmembrane region" description="Helical" evidence="7">
    <location>
        <begin position="273"/>
        <end position="293"/>
    </location>
</feature>
<dbReference type="GeneID" id="37024528"/>
<keyword evidence="4" id="KW-0520">NAD</keyword>
<dbReference type="OrthoDB" id="1721126at2759"/>
<dbReference type="Pfam" id="PF13241">
    <property type="entry name" value="NAD_binding_7"/>
    <property type="match status" value="1"/>
</dbReference>
<evidence type="ECO:0000313" key="10">
    <source>
        <dbReference type="EMBL" id="PWN34312.1"/>
    </source>
</evidence>
<dbReference type="InParanoid" id="A0A316VA22"/>
<dbReference type="SUPFAM" id="SSF75615">
    <property type="entry name" value="Siroheme synthase middle domains-like"/>
    <property type="match status" value="1"/>
</dbReference>
<evidence type="ECO:0000256" key="4">
    <source>
        <dbReference type="ARBA" id="ARBA00023027"/>
    </source>
</evidence>
<evidence type="ECO:0000259" key="8">
    <source>
        <dbReference type="Pfam" id="PF14823"/>
    </source>
</evidence>
<evidence type="ECO:0000256" key="7">
    <source>
        <dbReference type="SAM" id="Phobius"/>
    </source>
</evidence>
<dbReference type="UniPathway" id="UPA00262">
    <property type="reaction ID" value="UER00222"/>
</dbReference>
<dbReference type="InterPro" id="IPR028161">
    <property type="entry name" value="Met8-like"/>
</dbReference>
<keyword evidence="3" id="KW-0560">Oxidoreductase</keyword>
<keyword evidence="7" id="KW-1133">Transmembrane helix</keyword>
<dbReference type="InterPro" id="IPR036291">
    <property type="entry name" value="NAD(P)-bd_dom_sf"/>
</dbReference>
<comment type="catalytic activity">
    <reaction evidence="6">
        <text>precorrin-2 + NAD(+) = sirohydrochlorin + NADH + 2 H(+)</text>
        <dbReference type="Rhea" id="RHEA:15613"/>
        <dbReference type="ChEBI" id="CHEBI:15378"/>
        <dbReference type="ChEBI" id="CHEBI:57540"/>
        <dbReference type="ChEBI" id="CHEBI:57945"/>
        <dbReference type="ChEBI" id="CHEBI:58351"/>
        <dbReference type="ChEBI" id="CHEBI:58827"/>
        <dbReference type="EC" id="1.3.1.76"/>
    </reaction>
</comment>
<dbReference type="EMBL" id="KZ819604">
    <property type="protein sequence ID" value="PWN34312.1"/>
    <property type="molecule type" value="Genomic_DNA"/>
</dbReference>
<dbReference type="NCBIfam" id="TIGR01470">
    <property type="entry name" value="cysG_Nterm"/>
    <property type="match status" value="1"/>
</dbReference>
<dbReference type="InterPro" id="IPR028281">
    <property type="entry name" value="Sirohaem_synthase_central"/>
</dbReference>
<dbReference type="Proteomes" id="UP000245771">
    <property type="component" value="Unassembled WGS sequence"/>
</dbReference>
<dbReference type="Gene3D" id="3.40.50.720">
    <property type="entry name" value="NAD(P)-binding Rossmann-like Domain"/>
    <property type="match status" value="1"/>
</dbReference>
<dbReference type="Gene3D" id="3.30.160.110">
    <property type="entry name" value="Siroheme synthase, domain 2"/>
    <property type="match status" value="1"/>
</dbReference>